<dbReference type="CDD" id="cd16859">
    <property type="entry name" value="ING_ING4_5"/>
    <property type="match status" value="1"/>
</dbReference>
<accession>A0A0K0D0P8</accession>
<reference evidence="4" key="2">
    <citation type="submission" date="2017-02" db="UniProtKB">
        <authorList>
            <consortium name="WormBaseParasite"/>
        </authorList>
    </citation>
    <scope>IDENTIFICATION</scope>
</reference>
<evidence type="ECO:0000256" key="1">
    <source>
        <dbReference type="SAM" id="MobiDB-lite"/>
    </source>
</evidence>
<evidence type="ECO:0000313" key="4">
    <source>
        <dbReference type="WBParaSite" id="ACAC_0000364001-mRNA-1"/>
    </source>
</evidence>
<dbReference type="SMART" id="SM01408">
    <property type="entry name" value="ING"/>
    <property type="match status" value="1"/>
</dbReference>
<dbReference type="PANTHER" id="PTHR10333">
    <property type="entry name" value="INHIBITOR OF GROWTH PROTEIN"/>
    <property type="match status" value="1"/>
</dbReference>
<keyword evidence="3" id="KW-1185">Reference proteome</keyword>
<dbReference type="Pfam" id="PF12998">
    <property type="entry name" value="ING"/>
    <property type="match status" value="1"/>
</dbReference>
<dbReference type="AlphaFoldDB" id="A0A0K0D0P8"/>
<protein>
    <submittedName>
        <fullName evidence="4">ING domain-containing protein</fullName>
    </submittedName>
</protein>
<evidence type="ECO:0000313" key="3">
    <source>
        <dbReference type="Proteomes" id="UP000035642"/>
    </source>
</evidence>
<dbReference type="WBParaSite" id="ACAC_0000364001-mRNA-1">
    <property type="protein sequence ID" value="ACAC_0000364001-mRNA-1"/>
    <property type="gene ID" value="ACAC_0000364001"/>
</dbReference>
<name>A0A0K0D0P8_ANGCA</name>
<evidence type="ECO:0000259" key="2">
    <source>
        <dbReference type="SMART" id="SM01408"/>
    </source>
</evidence>
<proteinExistence type="predicted"/>
<dbReference type="STRING" id="6313.A0A0K0D0P8"/>
<organism evidence="3 4">
    <name type="scientific">Angiostrongylus cantonensis</name>
    <name type="common">Rat lungworm</name>
    <dbReference type="NCBI Taxonomy" id="6313"/>
    <lineage>
        <taxon>Eukaryota</taxon>
        <taxon>Metazoa</taxon>
        <taxon>Ecdysozoa</taxon>
        <taxon>Nematoda</taxon>
        <taxon>Chromadorea</taxon>
        <taxon>Rhabditida</taxon>
        <taxon>Rhabditina</taxon>
        <taxon>Rhabditomorpha</taxon>
        <taxon>Strongyloidea</taxon>
        <taxon>Metastrongylidae</taxon>
        <taxon>Angiostrongylus</taxon>
    </lineage>
</organism>
<sequence>MVEPLKEYLDKLDELPPLMVKSAEEIRELDEKVEKIVYEIQLQMVAHTKNLKKLTKEQKTKWYKETQAMYKEADKLSERKVKLAQKLYDVIDTHIKEMDQQIAEFHEFQCKKYNADHPESAGSSTDVQKRKSSAASVRTEKRKRPVDAKATRLAENSAFTDPYKQSSITPVDMPVDPNEPTYCFCHQVGFISNAVGWTEIPE</sequence>
<feature type="domain" description="Inhibitor of growth protein N-terminal histone-binding" evidence="2">
    <location>
        <begin position="4"/>
        <end position="105"/>
    </location>
</feature>
<dbReference type="InterPro" id="IPR024610">
    <property type="entry name" value="ING_N_histone-binding"/>
</dbReference>
<dbReference type="Gene3D" id="6.10.140.1740">
    <property type="match status" value="1"/>
</dbReference>
<dbReference type="InterPro" id="IPR028651">
    <property type="entry name" value="ING_fam"/>
</dbReference>
<feature type="region of interest" description="Disordered" evidence="1">
    <location>
        <begin position="116"/>
        <end position="155"/>
    </location>
</feature>
<dbReference type="Proteomes" id="UP000035642">
    <property type="component" value="Unassembled WGS sequence"/>
</dbReference>
<reference evidence="3" key="1">
    <citation type="submission" date="2012-09" db="EMBL/GenBank/DDBJ databases">
        <authorList>
            <person name="Martin A.A."/>
        </authorList>
    </citation>
    <scope>NUCLEOTIDE SEQUENCE</scope>
</reference>